<evidence type="ECO:0000259" key="4">
    <source>
        <dbReference type="PROSITE" id="PS51459"/>
    </source>
</evidence>
<dbReference type="RefSeq" id="WP_101455021.1">
    <property type="nucleotide sequence ID" value="NZ_PCGY01000011.1"/>
</dbReference>
<dbReference type="InterPro" id="IPR036597">
    <property type="entry name" value="Fido-like_dom_sf"/>
</dbReference>
<keyword evidence="5" id="KW-0131">Cell cycle</keyword>
<comment type="caution">
    <text evidence="5">The sequence shown here is derived from an EMBL/GenBank/DDBJ whole genome shotgun (WGS) entry which is preliminary data.</text>
</comment>
<proteinExistence type="predicted"/>
<dbReference type="InterPro" id="IPR040198">
    <property type="entry name" value="Fido_containing"/>
</dbReference>
<dbReference type="PANTHER" id="PTHR13504:SF38">
    <property type="entry name" value="FIDO DOMAIN-CONTAINING PROTEIN"/>
    <property type="match status" value="1"/>
</dbReference>
<dbReference type="PROSITE" id="PS51459">
    <property type="entry name" value="FIDO"/>
    <property type="match status" value="1"/>
</dbReference>
<feature type="domain" description="Fido" evidence="4">
    <location>
        <begin position="91"/>
        <end position="233"/>
    </location>
</feature>
<gene>
    <name evidence="5" type="ORF">CQR47_0751</name>
</gene>
<protein>
    <submittedName>
        <fullName evidence="5">Cell division protein Fic</fullName>
    </submittedName>
</protein>
<dbReference type="Proteomes" id="UP000233727">
    <property type="component" value="Unassembled WGS sequence"/>
</dbReference>
<evidence type="ECO:0000313" key="5">
    <source>
        <dbReference type="EMBL" id="PKU92901.1"/>
    </source>
</evidence>
<feature type="active site" evidence="1">
    <location>
        <position position="174"/>
    </location>
</feature>
<dbReference type="PANTHER" id="PTHR13504">
    <property type="entry name" value="FIDO DOMAIN-CONTAINING PROTEIN DDB_G0283145"/>
    <property type="match status" value="1"/>
</dbReference>
<evidence type="ECO:0000256" key="1">
    <source>
        <dbReference type="PIRSR" id="PIRSR640198-1"/>
    </source>
</evidence>
<keyword evidence="2" id="KW-0547">Nucleotide-binding</keyword>
<keyword evidence="5" id="KW-0132">Cell division</keyword>
<evidence type="ECO:0000256" key="3">
    <source>
        <dbReference type="SAM" id="MobiDB-lite"/>
    </source>
</evidence>
<keyword evidence="2" id="KW-0067">ATP-binding</keyword>
<dbReference type="SUPFAM" id="SSF140931">
    <property type="entry name" value="Fic-like"/>
    <property type="match status" value="1"/>
</dbReference>
<dbReference type="Pfam" id="PF02661">
    <property type="entry name" value="Fic"/>
    <property type="match status" value="1"/>
</dbReference>
<dbReference type="AlphaFoldDB" id="A0A2N3QMK0"/>
<evidence type="ECO:0000313" key="6">
    <source>
        <dbReference type="Proteomes" id="UP000233727"/>
    </source>
</evidence>
<accession>A0A2N3QMK0</accession>
<feature type="binding site" evidence="2">
    <location>
        <begin position="178"/>
        <end position="185"/>
    </location>
    <ligand>
        <name>ATP</name>
        <dbReference type="ChEBI" id="CHEBI:30616"/>
    </ligand>
</feature>
<evidence type="ECO:0000256" key="2">
    <source>
        <dbReference type="PIRSR" id="PIRSR640198-2"/>
    </source>
</evidence>
<dbReference type="InterPro" id="IPR003812">
    <property type="entry name" value="Fido"/>
</dbReference>
<name>A0A2N3QMK0_9BIFI</name>
<feature type="region of interest" description="Disordered" evidence="3">
    <location>
        <begin position="282"/>
        <end position="317"/>
    </location>
</feature>
<organism evidence="5 6">
    <name type="scientific">Bifidobacterium thermophilum</name>
    <dbReference type="NCBI Taxonomy" id="33905"/>
    <lineage>
        <taxon>Bacteria</taxon>
        <taxon>Bacillati</taxon>
        <taxon>Actinomycetota</taxon>
        <taxon>Actinomycetes</taxon>
        <taxon>Bifidobacteriales</taxon>
        <taxon>Bifidobacteriaceae</taxon>
        <taxon>Bifidobacterium</taxon>
    </lineage>
</organism>
<dbReference type="GO" id="GO:0051301">
    <property type="term" value="P:cell division"/>
    <property type="evidence" value="ECO:0007669"/>
    <property type="project" value="UniProtKB-KW"/>
</dbReference>
<dbReference type="Gene3D" id="1.10.3290.10">
    <property type="entry name" value="Fido-like domain"/>
    <property type="match status" value="1"/>
</dbReference>
<reference evidence="5 6" key="1">
    <citation type="submission" date="2017-10" db="EMBL/GenBank/DDBJ databases">
        <title>Bifidobacterium genomics.</title>
        <authorList>
            <person name="Lugli G.A."/>
            <person name="Milani C."/>
            <person name="Mancabelli L."/>
        </authorList>
    </citation>
    <scope>NUCLEOTIDE SEQUENCE [LARGE SCALE GENOMIC DNA]</scope>
    <source>
        <strain evidence="5 6">1542B</strain>
    </source>
</reference>
<sequence>MTGRRIVDRLIRERDTAYGNGIYVPTQIQFAWNSNHMEGSTLTARQTAQLFATGTYTADREGERVRPDDAIETRNHFTAFRWILDHVDEPVDHRMVCRLHAILKHGTMQAADPGLNVGGYKRTPNVIGGLAQPVRTAMPEDVPRLMERLFGMLARLDDDPVTIARAHWMFERIHPFSDSNGRVGRLVMFKELLRIDALPFVIHDSFRDRYLNGLSRFPAEPGYLVDTLLFERDLYREHILLPAGGGNLDYTYNDRWDEHAYRRTTQPDDLALARRIDQAAQPMIDQENERQARLLFGDPPSPDTPHQDGRPWAGPSL</sequence>
<dbReference type="EMBL" id="PCGY01000011">
    <property type="protein sequence ID" value="PKU92901.1"/>
    <property type="molecule type" value="Genomic_DNA"/>
</dbReference>
<dbReference type="GO" id="GO:0005524">
    <property type="term" value="F:ATP binding"/>
    <property type="evidence" value="ECO:0007669"/>
    <property type="project" value="UniProtKB-KW"/>
</dbReference>